<evidence type="ECO:0000256" key="4">
    <source>
        <dbReference type="SAM" id="SignalP"/>
    </source>
</evidence>
<dbReference type="Pfam" id="PF13205">
    <property type="entry name" value="Big_5"/>
    <property type="match status" value="1"/>
</dbReference>
<dbReference type="GeneID" id="83003375"/>
<evidence type="ECO:0000313" key="7">
    <source>
        <dbReference type="Proteomes" id="UP000284841"/>
    </source>
</evidence>
<gene>
    <name evidence="6" type="ORF">DW099_12070</name>
</gene>
<dbReference type="Gene3D" id="2.60.40.1220">
    <property type="match status" value="1"/>
</dbReference>
<keyword evidence="3" id="KW-0472">Membrane</keyword>
<name>A0A415E1B4_9FIRM</name>
<feature type="compositionally biased region" description="Acidic residues" evidence="2">
    <location>
        <begin position="230"/>
        <end position="241"/>
    </location>
</feature>
<reference evidence="6 7" key="1">
    <citation type="submission" date="2018-08" db="EMBL/GenBank/DDBJ databases">
        <title>A genome reference for cultivated species of the human gut microbiota.</title>
        <authorList>
            <person name="Zou Y."/>
            <person name="Xue W."/>
            <person name="Luo G."/>
        </authorList>
    </citation>
    <scope>NUCLEOTIDE SEQUENCE [LARGE SCALE GENOMIC DNA]</scope>
    <source>
        <strain evidence="6 7">AM07-24</strain>
    </source>
</reference>
<feature type="chain" id="PRO_5018994165" description="SbsA Ig-like domain-containing protein" evidence="4">
    <location>
        <begin position="25"/>
        <end position="291"/>
    </location>
</feature>
<proteinExistence type="predicted"/>
<dbReference type="RefSeq" id="WP_067534535.1">
    <property type="nucleotide sequence ID" value="NZ_AP025567.1"/>
</dbReference>
<keyword evidence="3" id="KW-1133">Transmembrane helix</keyword>
<dbReference type="Proteomes" id="UP000284841">
    <property type="component" value="Unassembled WGS sequence"/>
</dbReference>
<feature type="compositionally biased region" description="Basic residues" evidence="2">
    <location>
        <begin position="282"/>
        <end position="291"/>
    </location>
</feature>
<dbReference type="OrthoDB" id="2081475at2"/>
<feature type="region of interest" description="Disordered" evidence="2">
    <location>
        <begin position="176"/>
        <end position="196"/>
    </location>
</feature>
<accession>A0A415E1B4</accession>
<keyword evidence="1 4" id="KW-0732">Signal</keyword>
<feature type="compositionally biased region" description="Basic and acidic residues" evidence="2">
    <location>
        <begin position="217"/>
        <end position="229"/>
    </location>
</feature>
<evidence type="ECO:0000256" key="2">
    <source>
        <dbReference type="SAM" id="MobiDB-lite"/>
    </source>
</evidence>
<evidence type="ECO:0000256" key="1">
    <source>
        <dbReference type="ARBA" id="ARBA00022729"/>
    </source>
</evidence>
<sequence length="291" mass="32594">MKRIGAIVCLAALIVTMTASVCFGAQSLKVVKNYPQDGQTNTTKDNMCVKLWFNNDMDGKDMEKINKDCFSITDPKGKKIPIKVYYNNPKDKKQIMVLADTAKINTTKDILDNTKYTLTISGKLQDKAGNTLGEDQKVSFTTLNQGQSTKIYMIMMVVMMGGMFIFSSRQMKKQAAKQQEEGKIKEEPFNPYKEAKKTGKSVDEVIAIHEKEMAKKAAKEAKKASRKNNDDDDDDYEDEDNGNYKVKGPKPVSAGGSSFITGRKAIAEAKRAEEERLEKRRAANAKKKKKK</sequence>
<keyword evidence="3" id="KW-0812">Transmembrane</keyword>
<evidence type="ECO:0000313" key="6">
    <source>
        <dbReference type="EMBL" id="RHJ87426.1"/>
    </source>
</evidence>
<evidence type="ECO:0000259" key="5">
    <source>
        <dbReference type="Pfam" id="PF13205"/>
    </source>
</evidence>
<dbReference type="AlphaFoldDB" id="A0A415E1B4"/>
<feature type="compositionally biased region" description="Basic and acidic residues" evidence="2">
    <location>
        <begin position="265"/>
        <end position="281"/>
    </location>
</feature>
<feature type="transmembrane region" description="Helical" evidence="3">
    <location>
        <begin position="151"/>
        <end position="168"/>
    </location>
</feature>
<keyword evidence="7" id="KW-1185">Reference proteome</keyword>
<dbReference type="InterPro" id="IPR032812">
    <property type="entry name" value="SbsA_Ig"/>
</dbReference>
<evidence type="ECO:0000256" key="3">
    <source>
        <dbReference type="SAM" id="Phobius"/>
    </source>
</evidence>
<comment type="caution">
    <text evidence="6">The sequence shown here is derived from an EMBL/GenBank/DDBJ whole genome shotgun (WGS) entry which is preliminary data.</text>
</comment>
<feature type="region of interest" description="Disordered" evidence="2">
    <location>
        <begin position="217"/>
        <end position="291"/>
    </location>
</feature>
<feature type="signal peptide" evidence="4">
    <location>
        <begin position="1"/>
        <end position="24"/>
    </location>
</feature>
<dbReference type="STRING" id="1776384.GCA_900086585_00985"/>
<feature type="compositionally biased region" description="Basic and acidic residues" evidence="2">
    <location>
        <begin position="178"/>
        <end position="196"/>
    </location>
</feature>
<dbReference type="EMBL" id="QRMS01000003">
    <property type="protein sequence ID" value="RHJ87426.1"/>
    <property type="molecule type" value="Genomic_DNA"/>
</dbReference>
<dbReference type="InterPro" id="IPR014755">
    <property type="entry name" value="Cu-Rt/internalin_Ig-like"/>
</dbReference>
<protein>
    <recommendedName>
        <fullName evidence="5">SbsA Ig-like domain-containing protein</fullName>
    </recommendedName>
</protein>
<feature type="domain" description="SbsA Ig-like" evidence="5">
    <location>
        <begin position="28"/>
        <end position="142"/>
    </location>
</feature>
<organism evidence="6 7">
    <name type="scientific">Emergencia timonensis</name>
    <dbReference type="NCBI Taxonomy" id="1776384"/>
    <lineage>
        <taxon>Bacteria</taxon>
        <taxon>Bacillati</taxon>
        <taxon>Bacillota</taxon>
        <taxon>Clostridia</taxon>
        <taxon>Peptostreptococcales</taxon>
        <taxon>Anaerovoracaceae</taxon>
        <taxon>Emergencia</taxon>
    </lineage>
</organism>